<evidence type="ECO:0000313" key="1">
    <source>
        <dbReference type="EMBL" id="EFX01778.1"/>
    </source>
</evidence>
<dbReference type="AlphaFoldDB" id="F0XKP7"/>
<dbReference type="EMBL" id="GL629788">
    <property type="protein sequence ID" value="EFX01778.1"/>
    <property type="molecule type" value="Genomic_DNA"/>
</dbReference>
<dbReference type="eggNOG" id="ENOG502SIFH">
    <property type="taxonomic scope" value="Eukaryota"/>
</dbReference>
<sequence>MLPGVIEATKSSAEQWEQLSEWISSKSTVVASYGGQTGAETPNTSLPGSISLDHWLEAVRECSLDARQKEVCRIVLALSIFRQKIWKSEKITTTELADIWNLLRGALVSPASPISTVSRSAQGFLAIPLCSSLEDGNIAELWRLHVWLGDGQRGSEDFAIHAHQSFAESWILAGKATDHSFEVEPVQHHEEATHASFAIGWSDGKTKEEDAARGRKYKTHQTSSTAVNTHEWVSVRESASEEHSSDGIYQYHIPSAAYHRTVVDPTAFHSTLFVFDSSRGFHKDVGALGPKDQESYTQSRDPAGRTAASLAQMVNVVRAWEKAMAEGQRYAADSRWEFSMRAFEHARGLFHNYNEMPNASRYHGIATGELGKTNRRFGRYKVAEALLRTAVKELGGHNRPSLEEAEYHGEIGVVLRHEDRLEEAELSFAKQYRMAEQLGDQPQMCRALGNWGMVNYQYFLQNRDPERIKAAVEQLLARVQIAQKLGHRLWESIGLSRLSLCYTIQLQEAMAADTALRALGLALAMSVRDPVVVALSRFFYGRVLQQLYALPDEAMRQFDPPADEACTPAIALCKEPSQEHHGYLQELVDAGVDLCRADASGYTALDWATFNDNADMKQTVLRGL</sequence>
<dbReference type="GeneID" id="25981878"/>
<protein>
    <submittedName>
        <fullName evidence="1">Uncharacterized protein</fullName>
    </submittedName>
</protein>
<dbReference type="Gene3D" id="1.25.40.10">
    <property type="entry name" value="Tetratricopeptide repeat domain"/>
    <property type="match status" value="1"/>
</dbReference>
<keyword evidence="2" id="KW-1185">Reference proteome</keyword>
<name>F0XKP7_GROCL</name>
<dbReference type="InParanoid" id="F0XKP7"/>
<reference evidence="1 2" key="1">
    <citation type="journal article" date="2011" name="Proc. Natl. Acad. Sci. U.S.A.">
        <title>Genome and transcriptome analyses of the mountain pine beetle-fungal symbiont Grosmannia clavigera, a lodgepole pine pathogen.</title>
        <authorList>
            <person name="DiGuistini S."/>
            <person name="Wang Y."/>
            <person name="Liao N.Y."/>
            <person name="Taylor G."/>
            <person name="Tanguay P."/>
            <person name="Feau N."/>
            <person name="Henrissat B."/>
            <person name="Chan S.K."/>
            <person name="Hesse-Orce U."/>
            <person name="Alamouti S.M."/>
            <person name="Tsui C.K.M."/>
            <person name="Docking R.T."/>
            <person name="Levasseur A."/>
            <person name="Haridas S."/>
            <person name="Robertson G."/>
            <person name="Birol I."/>
            <person name="Holt R.A."/>
            <person name="Marra M.A."/>
            <person name="Hamelin R.C."/>
            <person name="Hirst M."/>
            <person name="Jones S.J.M."/>
            <person name="Bohlmann J."/>
            <person name="Breuil C."/>
        </authorList>
    </citation>
    <scope>NUCLEOTIDE SEQUENCE [LARGE SCALE GENOMIC DNA]</scope>
    <source>
        <strain evidence="2">kw1407 / UAMH 11150</strain>
    </source>
</reference>
<dbReference type="SUPFAM" id="SSF48452">
    <property type="entry name" value="TPR-like"/>
    <property type="match status" value="1"/>
</dbReference>
<accession>F0XKP7</accession>
<dbReference type="InterPro" id="IPR011990">
    <property type="entry name" value="TPR-like_helical_dom_sf"/>
</dbReference>
<dbReference type="RefSeq" id="XP_014171260.1">
    <property type="nucleotide sequence ID" value="XM_014315785.1"/>
</dbReference>
<dbReference type="OrthoDB" id="423576at2759"/>
<gene>
    <name evidence="1" type="ORF">CMQ_8244</name>
</gene>
<organism evidence="2">
    <name type="scientific">Grosmannia clavigera (strain kw1407 / UAMH 11150)</name>
    <name type="common">Blue stain fungus</name>
    <name type="synonym">Graphiocladiella clavigera</name>
    <dbReference type="NCBI Taxonomy" id="655863"/>
    <lineage>
        <taxon>Eukaryota</taxon>
        <taxon>Fungi</taxon>
        <taxon>Dikarya</taxon>
        <taxon>Ascomycota</taxon>
        <taxon>Pezizomycotina</taxon>
        <taxon>Sordariomycetes</taxon>
        <taxon>Sordariomycetidae</taxon>
        <taxon>Ophiostomatales</taxon>
        <taxon>Ophiostomataceae</taxon>
        <taxon>Leptographium</taxon>
    </lineage>
</organism>
<proteinExistence type="predicted"/>
<dbReference type="HOGENOM" id="CLU_425526_0_0_1"/>
<dbReference type="Proteomes" id="UP000007796">
    <property type="component" value="Unassembled WGS sequence"/>
</dbReference>
<evidence type="ECO:0000313" key="2">
    <source>
        <dbReference type="Proteomes" id="UP000007796"/>
    </source>
</evidence>